<gene>
    <name evidence="8" type="primary">LOC117362961</name>
</gene>
<keyword evidence="7" id="KW-1185">Reference proteome</keyword>
<sequence length="121" mass="13338">MDQFNNTELNLTIEECRRCSGNSFNGSNSQSPEKFVYALLFLGFFGFLTVGMMFSNIFSSNRVHSEDLYNTYIATERTPMKAGANQTTADGNSKTVECFLVTNQAAEEAGPSSHSPEVTPQ</sequence>
<reference evidence="8" key="1">
    <citation type="submission" date="2025-08" db="UniProtKB">
        <authorList>
            <consortium name="RefSeq"/>
        </authorList>
    </citation>
    <scope>IDENTIFICATION</scope>
</reference>
<dbReference type="RefSeq" id="XP_033805942.1">
    <property type="nucleotide sequence ID" value="XM_033950051.1"/>
</dbReference>
<dbReference type="Proteomes" id="UP000515159">
    <property type="component" value="Chromosome 6"/>
</dbReference>
<feature type="transmembrane region" description="Helical" evidence="6">
    <location>
        <begin position="35"/>
        <end position="54"/>
    </location>
</feature>
<evidence type="ECO:0000256" key="4">
    <source>
        <dbReference type="ARBA" id="ARBA00022989"/>
    </source>
</evidence>
<comment type="similarity">
    <text evidence="2">Belongs to the potassium channel KCNE family.</text>
</comment>
<dbReference type="KEGG" id="gsh:117362961"/>
<evidence type="ECO:0000313" key="7">
    <source>
        <dbReference type="Proteomes" id="UP000515159"/>
    </source>
</evidence>
<keyword evidence="3 6" id="KW-0812">Transmembrane</keyword>
<evidence type="ECO:0000256" key="5">
    <source>
        <dbReference type="ARBA" id="ARBA00023136"/>
    </source>
</evidence>
<dbReference type="Pfam" id="PF02060">
    <property type="entry name" value="ISK_Channel"/>
    <property type="match status" value="1"/>
</dbReference>
<keyword evidence="4 6" id="KW-1133">Transmembrane helix</keyword>
<dbReference type="GO" id="GO:0016020">
    <property type="term" value="C:membrane"/>
    <property type="evidence" value="ECO:0007669"/>
    <property type="project" value="UniProtKB-SubCell"/>
</dbReference>
<organism evidence="7 8">
    <name type="scientific">Geotrypetes seraphini</name>
    <name type="common">Gaboon caecilian</name>
    <name type="synonym">Caecilia seraphini</name>
    <dbReference type="NCBI Taxonomy" id="260995"/>
    <lineage>
        <taxon>Eukaryota</taxon>
        <taxon>Metazoa</taxon>
        <taxon>Chordata</taxon>
        <taxon>Craniata</taxon>
        <taxon>Vertebrata</taxon>
        <taxon>Euteleostomi</taxon>
        <taxon>Amphibia</taxon>
        <taxon>Gymnophiona</taxon>
        <taxon>Geotrypetes</taxon>
    </lineage>
</organism>
<proteinExistence type="inferred from homology"/>
<evidence type="ECO:0000256" key="3">
    <source>
        <dbReference type="ARBA" id="ARBA00022692"/>
    </source>
</evidence>
<evidence type="ECO:0000313" key="8">
    <source>
        <dbReference type="RefSeq" id="XP_033805942.1"/>
    </source>
</evidence>
<accession>A0A6P8R807</accession>
<evidence type="ECO:0000256" key="1">
    <source>
        <dbReference type="ARBA" id="ARBA00004167"/>
    </source>
</evidence>
<protein>
    <submittedName>
        <fullName evidence="8">Potassium voltage-gated channel subfamily E member 1-like</fullName>
    </submittedName>
</protein>
<dbReference type="GeneID" id="117362961"/>
<evidence type="ECO:0000256" key="2">
    <source>
        <dbReference type="ARBA" id="ARBA00005688"/>
    </source>
</evidence>
<name>A0A6P8R807_GEOSA</name>
<comment type="subcellular location">
    <subcellularLocation>
        <location evidence="1">Membrane</location>
        <topology evidence="1">Single-pass membrane protein</topology>
    </subcellularLocation>
</comment>
<evidence type="ECO:0000256" key="6">
    <source>
        <dbReference type="SAM" id="Phobius"/>
    </source>
</evidence>
<dbReference type="InParanoid" id="A0A6P8R807"/>
<keyword evidence="5 6" id="KW-0472">Membrane</keyword>
<dbReference type="InterPro" id="IPR000369">
    <property type="entry name" value="K_chnl_KCNE"/>
</dbReference>
<dbReference type="AlphaFoldDB" id="A0A6P8R807"/>
<dbReference type="GO" id="GO:0005249">
    <property type="term" value="F:voltage-gated potassium channel activity"/>
    <property type="evidence" value="ECO:0007669"/>
    <property type="project" value="InterPro"/>
</dbReference>